<evidence type="ECO:0000313" key="1">
    <source>
        <dbReference type="EMBL" id="KAA6362438.1"/>
    </source>
</evidence>
<accession>A0A5J4TWF7</accession>
<proteinExistence type="predicted"/>
<protein>
    <submittedName>
        <fullName evidence="1">Uncharacterized protein</fullName>
    </submittedName>
</protein>
<gene>
    <name evidence="1" type="ORF">EZS28_042035</name>
</gene>
<dbReference type="AlphaFoldDB" id="A0A5J4TWF7"/>
<dbReference type="Proteomes" id="UP000324800">
    <property type="component" value="Unassembled WGS sequence"/>
</dbReference>
<evidence type="ECO:0000313" key="2">
    <source>
        <dbReference type="Proteomes" id="UP000324800"/>
    </source>
</evidence>
<reference evidence="1 2" key="1">
    <citation type="submission" date="2019-03" db="EMBL/GenBank/DDBJ databases">
        <title>Single cell metagenomics reveals metabolic interactions within the superorganism composed of flagellate Streblomastix strix and complex community of Bacteroidetes bacteria on its surface.</title>
        <authorList>
            <person name="Treitli S.C."/>
            <person name="Kolisko M."/>
            <person name="Husnik F."/>
            <person name="Keeling P."/>
            <person name="Hampl V."/>
        </authorList>
    </citation>
    <scope>NUCLEOTIDE SEQUENCE [LARGE SCALE GENOMIC DNA]</scope>
    <source>
        <strain evidence="1">ST1C</strain>
    </source>
</reference>
<dbReference type="EMBL" id="SNRW01024203">
    <property type="protein sequence ID" value="KAA6362438.1"/>
    <property type="molecule type" value="Genomic_DNA"/>
</dbReference>
<comment type="caution">
    <text evidence="1">The sequence shown here is derived from an EMBL/GenBank/DDBJ whole genome shotgun (WGS) entry which is preliminary data.</text>
</comment>
<sequence length="148" mass="16804">MHNGLSEPVEEQNFGQLESIIALSMLSKRFLDELNKIWLNDVEDMIKEMKVILTIKLNSSQPDKIMDLEPDDEQSLQQLRATSDAIAQIMATQRFERKNELERIKVRQAKYAEINTGICVTGMANLNGFKNDGEITHILEELSVNVAA</sequence>
<name>A0A5J4TWF7_9EUKA</name>
<organism evidence="1 2">
    <name type="scientific">Streblomastix strix</name>
    <dbReference type="NCBI Taxonomy" id="222440"/>
    <lineage>
        <taxon>Eukaryota</taxon>
        <taxon>Metamonada</taxon>
        <taxon>Preaxostyla</taxon>
        <taxon>Oxymonadida</taxon>
        <taxon>Streblomastigidae</taxon>
        <taxon>Streblomastix</taxon>
    </lineage>
</organism>